<keyword evidence="2" id="KW-0238">DNA-binding</keyword>
<keyword evidence="6" id="KW-1185">Reference proteome</keyword>
<gene>
    <name evidence="5" type="ORF">ABVQ20_14865</name>
</gene>
<evidence type="ECO:0000256" key="2">
    <source>
        <dbReference type="ARBA" id="ARBA00023125"/>
    </source>
</evidence>
<sequence length="357" mass="39554">MVTDTNPVIAAASNRRPRFAFLLQPEFPMNALIMATEALRIANQNSGQHLFEWIMISDSGDSVRASNGMWVAANHDLANFPRCDFLVVLEGNLPTQNISANVRGALRNAYRHGSMIIGVDTGAFAIAAAGLTGDREAVVHWEAVSSYLEHFPAAETKNQIYFIDRQLAFCAGGVATLDMMLDLIGRLRGASLAKEVANALIHTPREGTHPQRTDDDAIGETQPSLSHRIVALMEDNLDFPLSPKSLARHLGISVRTLERCCLRQFNQTPNQLYLRSRLQAARNLLFYEEREIKDVAYACGFSYPSVFTRAFTAQFGQSPRAFRQAFRETQITVRPEIARMSRNRLPGTGSTADEVGV</sequence>
<dbReference type="CDD" id="cd03136">
    <property type="entry name" value="GATase1_AraC_ArgR_like"/>
    <property type="match status" value="1"/>
</dbReference>
<dbReference type="Gene3D" id="3.40.50.880">
    <property type="match status" value="1"/>
</dbReference>
<protein>
    <submittedName>
        <fullName evidence="5">Helix-turn-helix domain-containing protein</fullName>
    </submittedName>
</protein>
<evidence type="ECO:0000259" key="4">
    <source>
        <dbReference type="PROSITE" id="PS01124"/>
    </source>
</evidence>
<organism evidence="5 6">
    <name type="scientific">Mesorhizobium shangrilense</name>
    <dbReference type="NCBI Taxonomy" id="460060"/>
    <lineage>
        <taxon>Bacteria</taxon>
        <taxon>Pseudomonadati</taxon>
        <taxon>Pseudomonadota</taxon>
        <taxon>Alphaproteobacteria</taxon>
        <taxon>Hyphomicrobiales</taxon>
        <taxon>Phyllobacteriaceae</taxon>
        <taxon>Mesorhizobium</taxon>
    </lineage>
</organism>
<dbReference type="InterPro" id="IPR052158">
    <property type="entry name" value="INH-QAR"/>
</dbReference>
<keyword evidence="1" id="KW-0805">Transcription regulation</keyword>
<dbReference type="Gene3D" id="1.10.10.60">
    <property type="entry name" value="Homeodomain-like"/>
    <property type="match status" value="1"/>
</dbReference>
<dbReference type="PROSITE" id="PS00041">
    <property type="entry name" value="HTH_ARAC_FAMILY_1"/>
    <property type="match status" value="1"/>
</dbReference>
<reference evidence="5 6" key="1">
    <citation type="submission" date="2024-06" db="EMBL/GenBank/DDBJ databases">
        <authorList>
            <person name="Kim D.-U."/>
        </authorList>
    </citation>
    <scope>NUCLEOTIDE SEQUENCE [LARGE SCALE GENOMIC DNA]</scope>
    <source>
        <strain evidence="5 6">KACC15460</strain>
    </source>
</reference>
<accession>A0ABV2DEQ4</accession>
<feature type="domain" description="HTH araC/xylS-type" evidence="4">
    <location>
        <begin position="227"/>
        <end position="325"/>
    </location>
</feature>
<dbReference type="Proteomes" id="UP001548832">
    <property type="component" value="Unassembled WGS sequence"/>
</dbReference>
<evidence type="ECO:0000256" key="1">
    <source>
        <dbReference type="ARBA" id="ARBA00023015"/>
    </source>
</evidence>
<dbReference type="InterPro" id="IPR018060">
    <property type="entry name" value="HTH_AraC"/>
</dbReference>
<comment type="caution">
    <text evidence="5">The sequence shown here is derived from an EMBL/GenBank/DDBJ whole genome shotgun (WGS) entry which is preliminary data.</text>
</comment>
<dbReference type="SUPFAM" id="SSF52317">
    <property type="entry name" value="Class I glutamine amidotransferase-like"/>
    <property type="match status" value="1"/>
</dbReference>
<dbReference type="PANTHER" id="PTHR43130:SF3">
    <property type="entry name" value="HTH-TYPE TRANSCRIPTIONAL REGULATOR RV1931C"/>
    <property type="match status" value="1"/>
</dbReference>
<dbReference type="PRINTS" id="PR00032">
    <property type="entry name" value="HTHARAC"/>
</dbReference>
<evidence type="ECO:0000313" key="6">
    <source>
        <dbReference type="Proteomes" id="UP001548832"/>
    </source>
</evidence>
<keyword evidence="3" id="KW-0804">Transcription</keyword>
<dbReference type="EMBL" id="JBEWSZ010000001">
    <property type="protein sequence ID" value="MET2828263.1"/>
    <property type="molecule type" value="Genomic_DNA"/>
</dbReference>
<proteinExistence type="predicted"/>
<dbReference type="SUPFAM" id="SSF46689">
    <property type="entry name" value="Homeodomain-like"/>
    <property type="match status" value="1"/>
</dbReference>
<dbReference type="InterPro" id="IPR009057">
    <property type="entry name" value="Homeodomain-like_sf"/>
</dbReference>
<dbReference type="PANTHER" id="PTHR43130">
    <property type="entry name" value="ARAC-FAMILY TRANSCRIPTIONAL REGULATOR"/>
    <property type="match status" value="1"/>
</dbReference>
<dbReference type="RefSeq" id="WP_354460272.1">
    <property type="nucleotide sequence ID" value="NZ_JBEWSZ010000001.1"/>
</dbReference>
<dbReference type="Pfam" id="PF12833">
    <property type="entry name" value="HTH_18"/>
    <property type="match status" value="1"/>
</dbReference>
<dbReference type="InterPro" id="IPR018062">
    <property type="entry name" value="HTH_AraC-typ_CS"/>
</dbReference>
<dbReference type="InterPro" id="IPR029062">
    <property type="entry name" value="Class_I_gatase-like"/>
</dbReference>
<dbReference type="SMART" id="SM00342">
    <property type="entry name" value="HTH_ARAC"/>
    <property type="match status" value="1"/>
</dbReference>
<dbReference type="InterPro" id="IPR020449">
    <property type="entry name" value="Tscrpt_reg_AraC-type_HTH"/>
</dbReference>
<dbReference type="PROSITE" id="PS01124">
    <property type="entry name" value="HTH_ARAC_FAMILY_2"/>
    <property type="match status" value="1"/>
</dbReference>
<name>A0ABV2DEQ4_9HYPH</name>
<evidence type="ECO:0000256" key="3">
    <source>
        <dbReference type="ARBA" id="ARBA00023163"/>
    </source>
</evidence>
<evidence type="ECO:0000313" key="5">
    <source>
        <dbReference type="EMBL" id="MET2828263.1"/>
    </source>
</evidence>